<evidence type="ECO:0000256" key="8">
    <source>
        <dbReference type="SAM" id="Phobius"/>
    </source>
</evidence>
<dbReference type="InterPro" id="IPR033479">
    <property type="entry name" value="dCache_1"/>
</dbReference>
<dbReference type="Pfam" id="PF02518">
    <property type="entry name" value="HATPase_c"/>
    <property type="match status" value="1"/>
</dbReference>
<keyword evidence="3 8" id="KW-0812">Transmembrane</keyword>
<evidence type="ECO:0000256" key="4">
    <source>
        <dbReference type="ARBA" id="ARBA00022777"/>
    </source>
</evidence>
<keyword evidence="4 10" id="KW-0808">Transferase</keyword>
<dbReference type="SMART" id="SM00304">
    <property type="entry name" value="HAMP"/>
    <property type="match status" value="1"/>
</dbReference>
<feature type="transmembrane region" description="Helical" evidence="8">
    <location>
        <begin position="6"/>
        <end position="26"/>
    </location>
</feature>
<name>A0ABS6G477_9FIRM</name>
<gene>
    <name evidence="10" type="ORF">KQI88_07280</name>
</gene>
<dbReference type="GO" id="GO:0016301">
    <property type="term" value="F:kinase activity"/>
    <property type="evidence" value="ECO:0007669"/>
    <property type="project" value="UniProtKB-KW"/>
</dbReference>
<dbReference type="PANTHER" id="PTHR34220:SF7">
    <property type="entry name" value="SENSOR HISTIDINE KINASE YPDA"/>
    <property type="match status" value="1"/>
</dbReference>
<evidence type="ECO:0000313" key="10">
    <source>
        <dbReference type="EMBL" id="MBU5676215.1"/>
    </source>
</evidence>
<dbReference type="Pfam" id="PF06580">
    <property type="entry name" value="His_kinase"/>
    <property type="match status" value="1"/>
</dbReference>
<dbReference type="InterPro" id="IPR003660">
    <property type="entry name" value="HAMP_dom"/>
</dbReference>
<dbReference type="Proteomes" id="UP000779508">
    <property type="component" value="Unassembled WGS sequence"/>
</dbReference>
<proteinExistence type="predicted"/>
<feature type="coiled-coil region" evidence="7">
    <location>
        <begin position="341"/>
        <end position="368"/>
    </location>
</feature>
<dbReference type="Pfam" id="PF00672">
    <property type="entry name" value="HAMP"/>
    <property type="match status" value="1"/>
</dbReference>
<comment type="caution">
    <text evidence="10">The sequence shown here is derived from an EMBL/GenBank/DDBJ whole genome shotgun (WGS) entry which is preliminary data.</text>
</comment>
<evidence type="ECO:0000256" key="1">
    <source>
        <dbReference type="ARBA" id="ARBA00004651"/>
    </source>
</evidence>
<keyword evidence="4 10" id="KW-0418">Kinase</keyword>
<keyword evidence="11" id="KW-1185">Reference proteome</keyword>
<evidence type="ECO:0000256" key="2">
    <source>
        <dbReference type="ARBA" id="ARBA00022475"/>
    </source>
</evidence>
<organism evidence="10 11">
    <name type="scientific">Alkaliphilus flagellatus</name>
    <dbReference type="NCBI Taxonomy" id="2841507"/>
    <lineage>
        <taxon>Bacteria</taxon>
        <taxon>Bacillati</taxon>
        <taxon>Bacillota</taxon>
        <taxon>Clostridia</taxon>
        <taxon>Peptostreptococcales</taxon>
        <taxon>Natronincolaceae</taxon>
        <taxon>Alkaliphilus</taxon>
    </lineage>
</organism>
<feature type="domain" description="HAMP" evidence="9">
    <location>
        <begin position="301"/>
        <end position="353"/>
    </location>
</feature>
<dbReference type="CDD" id="cd12914">
    <property type="entry name" value="PDC1_DGC_like"/>
    <property type="match status" value="1"/>
</dbReference>
<evidence type="ECO:0000256" key="6">
    <source>
        <dbReference type="ARBA" id="ARBA00023136"/>
    </source>
</evidence>
<dbReference type="CDD" id="cd06225">
    <property type="entry name" value="HAMP"/>
    <property type="match status" value="1"/>
</dbReference>
<evidence type="ECO:0000256" key="5">
    <source>
        <dbReference type="ARBA" id="ARBA00022989"/>
    </source>
</evidence>
<comment type="subcellular location">
    <subcellularLocation>
        <location evidence="1">Cell membrane</location>
        <topology evidence="1">Multi-pass membrane protein</topology>
    </subcellularLocation>
</comment>
<dbReference type="InterPro" id="IPR010559">
    <property type="entry name" value="Sig_transdc_His_kin_internal"/>
</dbReference>
<dbReference type="Pfam" id="PF02743">
    <property type="entry name" value="dCache_1"/>
    <property type="match status" value="1"/>
</dbReference>
<dbReference type="RefSeq" id="WP_216415762.1">
    <property type="nucleotide sequence ID" value="NZ_JAHLQK010000002.1"/>
</dbReference>
<dbReference type="InterPro" id="IPR050640">
    <property type="entry name" value="Bact_2-comp_sensor_kinase"/>
</dbReference>
<keyword evidence="2" id="KW-1003">Cell membrane</keyword>
<evidence type="ECO:0000256" key="7">
    <source>
        <dbReference type="SAM" id="Coils"/>
    </source>
</evidence>
<dbReference type="PANTHER" id="PTHR34220">
    <property type="entry name" value="SENSOR HISTIDINE KINASE YPDA"/>
    <property type="match status" value="1"/>
</dbReference>
<dbReference type="SMART" id="SM00387">
    <property type="entry name" value="HATPase_c"/>
    <property type="match status" value="1"/>
</dbReference>
<evidence type="ECO:0000313" key="11">
    <source>
        <dbReference type="Proteomes" id="UP000779508"/>
    </source>
</evidence>
<dbReference type="InterPro" id="IPR003594">
    <property type="entry name" value="HATPase_dom"/>
</dbReference>
<sequence length="574" mass="65692">MSLRSKITTSFILIIVLTLSPLLFILQTRVKNLRMKELEHQTTQLIDSKANEIGSWLNQRISEIRIIHENPSTKNLDFYELKPYVTQLNKVLRNQYGNPYETFAIGGIDGQGWINDEMTIDVSSREYFRRAMATKSEYVISNPVVSKSDSKLIFIICYPIINESNKKIGFINGSINLEKFSKIAGNIDIYNGFTWIMNKNKDIYSIDAGELKKKYISSDGLNIIINNFQENKSGTASLKNLSNNDSTVFFSSIPYTEDWILCTLVENSMIHAQTNSITNFVILIGVILLIVAIFLAIIISSSIGKPLQVLKHNMIEVSKGNLRSYYEIDNNDEVSVIGQVFNQMLNEIENLIEQVFQVQSQKRNAELRALQSQINPHFLYNTLDTLQWKALEYNAFEIADMINSLSRFFRISLSSGKEFITISDEIEHVRNYLEIQKIRYKDKINYNINVDFSIEENLVPKLLIQPLVENSIYHGLKLRKQPGIIDINVFAKENCIFIEVIDNGLGIDKKHLVEISKNLHESIESDHYGLYNVNERLKLAFGEKYSITIESELQVGTTVLLKIPMIGEGFECLG</sequence>
<dbReference type="EMBL" id="JAHLQK010000002">
    <property type="protein sequence ID" value="MBU5676215.1"/>
    <property type="molecule type" value="Genomic_DNA"/>
</dbReference>
<feature type="transmembrane region" description="Helical" evidence="8">
    <location>
        <begin position="277"/>
        <end position="299"/>
    </location>
</feature>
<keyword evidence="7" id="KW-0175">Coiled coil</keyword>
<keyword evidence="6 8" id="KW-0472">Membrane</keyword>
<reference evidence="10 11" key="1">
    <citation type="submission" date="2021-06" db="EMBL/GenBank/DDBJ databases">
        <authorList>
            <person name="Sun Q."/>
            <person name="Li D."/>
        </authorList>
    </citation>
    <scope>NUCLEOTIDE SEQUENCE [LARGE SCALE GENOMIC DNA]</scope>
    <source>
        <strain evidence="10 11">MSJ-5</strain>
    </source>
</reference>
<dbReference type="PROSITE" id="PS50885">
    <property type="entry name" value="HAMP"/>
    <property type="match status" value="1"/>
</dbReference>
<accession>A0ABS6G477</accession>
<protein>
    <submittedName>
        <fullName evidence="10">Sensor histidine kinase</fullName>
    </submittedName>
</protein>
<keyword evidence="5 8" id="KW-1133">Transmembrane helix</keyword>
<evidence type="ECO:0000259" key="9">
    <source>
        <dbReference type="PROSITE" id="PS50885"/>
    </source>
</evidence>
<evidence type="ECO:0000256" key="3">
    <source>
        <dbReference type="ARBA" id="ARBA00022692"/>
    </source>
</evidence>